<dbReference type="Proteomes" id="UP000225833">
    <property type="component" value="Unassembled WGS sequence"/>
</dbReference>
<proteinExistence type="predicted"/>
<sequence>MLSVMGKACKKEYSPAYEQGNVPILLFYRN</sequence>
<evidence type="ECO:0000313" key="2">
    <source>
        <dbReference type="Proteomes" id="UP000225833"/>
    </source>
</evidence>
<dbReference type="EMBL" id="NIBS01000001">
    <property type="protein sequence ID" value="PHM29763.1"/>
    <property type="molecule type" value="Genomic_DNA"/>
</dbReference>
<comment type="caution">
    <text evidence="1">The sequence shown here is derived from an EMBL/GenBank/DDBJ whole genome shotgun (WGS) entry which is preliminary data.</text>
</comment>
<gene>
    <name evidence="1" type="ORF">Xbud_00307</name>
</gene>
<dbReference type="AlphaFoldDB" id="A0A2D0J5D1"/>
<accession>A0A2D0J5D1</accession>
<protein>
    <submittedName>
        <fullName evidence="1">Uncharacterized protein</fullName>
    </submittedName>
</protein>
<reference evidence="1 2" key="1">
    <citation type="journal article" date="2017" name="Nat. Microbiol.">
        <title>Natural product diversity associated with the nematode symbionts Photorhabdus and Xenorhabdus.</title>
        <authorList>
            <person name="Tobias N.J."/>
            <person name="Wolff H."/>
            <person name="Djahanschiri B."/>
            <person name="Grundmann F."/>
            <person name="Kronenwerth M."/>
            <person name="Shi Y.M."/>
            <person name="Simonyi S."/>
            <person name="Grun P."/>
            <person name="Shapiro-Ilan D."/>
            <person name="Pidot S.J."/>
            <person name="Stinear T.P."/>
            <person name="Ebersberger I."/>
            <person name="Bode H.B."/>
        </authorList>
    </citation>
    <scope>NUCLEOTIDE SEQUENCE [LARGE SCALE GENOMIC DNA]</scope>
    <source>
        <strain evidence="1 2">DSM 16342</strain>
    </source>
</reference>
<name>A0A2D0J5D1_XENBU</name>
<organism evidence="1 2">
    <name type="scientific">Xenorhabdus budapestensis</name>
    <dbReference type="NCBI Taxonomy" id="290110"/>
    <lineage>
        <taxon>Bacteria</taxon>
        <taxon>Pseudomonadati</taxon>
        <taxon>Pseudomonadota</taxon>
        <taxon>Gammaproteobacteria</taxon>
        <taxon>Enterobacterales</taxon>
        <taxon>Morganellaceae</taxon>
        <taxon>Xenorhabdus</taxon>
    </lineage>
</organism>
<evidence type="ECO:0000313" key="1">
    <source>
        <dbReference type="EMBL" id="PHM29763.1"/>
    </source>
</evidence>